<organism evidence="1 2">
    <name type="scientific">Arthrobacter mobilis</name>
    <dbReference type="NCBI Taxonomy" id="2724944"/>
    <lineage>
        <taxon>Bacteria</taxon>
        <taxon>Bacillati</taxon>
        <taxon>Actinomycetota</taxon>
        <taxon>Actinomycetes</taxon>
        <taxon>Micrococcales</taxon>
        <taxon>Micrococcaceae</taxon>
        <taxon>Arthrobacter</taxon>
    </lineage>
</organism>
<keyword evidence="2" id="KW-1185">Reference proteome</keyword>
<dbReference type="AlphaFoldDB" id="A0A7X6HGX8"/>
<dbReference type="Proteomes" id="UP000544090">
    <property type="component" value="Unassembled WGS sequence"/>
</dbReference>
<reference evidence="1 2" key="1">
    <citation type="submission" date="2020-04" db="EMBL/GenBank/DDBJ databases">
        <title>Arthrobacter sp. nov.</title>
        <authorList>
            <person name="Liu S."/>
        </authorList>
    </citation>
    <scope>NUCLEOTIDE SEQUENCE [LARGE SCALE GENOMIC DNA]</scope>
    <source>
        <strain evidence="1 2">E918</strain>
    </source>
</reference>
<dbReference type="RefSeq" id="WP_168488253.1">
    <property type="nucleotide sequence ID" value="NZ_JAAZSQ010000020.1"/>
</dbReference>
<proteinExistence type="predicted"/>
<dbReference type="EMBL" id="JAAZSQ010000020">
    <property type="protein sequence ID" value="NKX56175.1"/>
    <property type="molecule type" value="Genomic_DNA"/>
</dbReference>
<evidence type="ECO:0000313" key="2">
    <source>
        <dbReference type="Proteomes" id="UP000544090"/>
    </source>
</evidence>
<evidence type="ECO:0000313" key="1">
    <source>
        <dbReference type="EMBL" id="NKX56175.1"/>
    </source>
</evidence>
<comment type="caution">
    <text evidence="1">The sequence shown here is derived from an EMBL/GenBank/DDBJ whole genome shotgun (WGS) entry which is preliminary data.</text>
</comment>
<sequence>MSDRRPRFEIVDEPDGRASILDHAARVAYPFLDRSTAEEVLAKLTPVEIIRRYHPSASHYRTLTRET</sequence>
<name>A0A7X6HGX8_9MICC</name>
<gene>
    <name evidence="1" type="ORF">HGG74_16875</name>
</gene>
<accession>A0A7X6HGX8</accession>
<protein>
    <submittedName>
        <fullName evidence="1">Uncharacterized protein</fullName>
    </submittedName>
</protein>